<reference evidence="2 3" key="1">
    <citation type="journal article" date="2022" name="Nat. Genet.">
        <title>Improved pea reference genome and pan-genome highlight genomic features and evolutionary characteristics.</title>
        <authorList>
            <person name="Yang T."/>
            <person name="Liu R."/>
            <person name="Luo Y."/>
            <person name="Hu S."/>
            <person name="Wang D."/>
            <person name="Wang C."/>
            <person name="Pandey M.K."/>
            <person name="Ge S."/>
            <person name="Xu Q."/>
            <person name="Li N."/>
            <person name="Li G."/>
            <person name="Huang Y."/>
            <person name="Saxena R.K."/>
            <person name="Ji Y."/>
            <person name="Li M."/>
            <person name="Yan X."/>
            <person name="He Y."/>
            <person name="Liu Y."/>
            <person name="Wang X."/>
            <person name="Xiang C."/>
            <person name="Varshney R.K."/>
            <person name="Ding H."/>
            <person name="Gao S."/>
            <person name="Zong X."/>
        </authorList>
    </citation>
    <scope>NUCLEOTIDE SEQUENCE [LARGE SCALE GENOMIC DNA]</scope>
    <source>
        <strain evidence="2 3">cv. Zhongwan 6</strain>
    </source>
</reference>
<dbReference type="EMBL" id="JAMSHJ010000007">
    <property type="protein sequence ID" value="KAI5384143.1"/>
    <property type="molecule type" value="Genomic_DNA"/>
</dbReference>
<organism evidence="2 3">
    <name type="scientific">Pisum sativum</name>
    <name type="common">Garden pea</name>
    <name type="synonym">Lathyrus oleraceus</name>
    <dbReference type="NCBI Taxonomy" id="3888"/>
    <lineage>
        <taxon>Eukaryota</taxon>
        <taxon>Viridiplantae</taxon>
        <taxon>Streptophyta</taxon>
        <taxon>Embryophyta</taxon>
        <taxon>Tracheophyta</taxon>
        <taxon>Spermatophyta</taxon>
        <taxon>Magnoliopsida</taxon>
        <taxon>eudicotyledons</taxon>
        <taxon>Gunneridae</taxon>
        <taxon>Pentapetalae</taxon>
        <taxon>rosids</taxon>
        <taxon>fabids</taxon>
        <taxon>Fabales</taxon>
        <taxon>Fabaceae</taxon>
        <taxon>Papilionoideae</taxon>
        <taxon>50 kb inversion clade</taxon>
        <taxon>NPAAA clade</taxon>
        <taxon>Hologalegina</taxon>
        <taxon>IRL clade</taxon>
        <taxon>Fabeae</taxon>
        <taxon>Lathyrus</taxon>
    </lineage>
</organism>
<dbReference type="AlphaFoldDB" id="A0A9D4ZVK8"/>
<protein>
    <submittedName>
        <fullName evidence="2">Uncharacterized protein</fullName>
    </submittedName>
</protein>
<feature type="compositionally biased region" description="Polar residues" evidence="1">
    <location>
        <begin position="1"/>
        <end position="22"/>
    </location>
</feature>
<name>A0A9D4ZVK8_PEA</name>
<dbReference type="Gramene" id="Psat07G0123600-T1">
    <property type="protein sequence ID" value="KAI5384143.1"/>
    <property type="gene ID" value="KIW84_071236"/>
</dbReference>
<accession>A0A9D4ZVK8</accession>
<dbReference type="Proteomes" id="UP001058974">
    <property type="component" value="Chromosome 7"/>
</dbReference>
<gene>
    <name evidence="2" type="ORF">KIW84_071236</name>
</gene>
<keyword evidence="3" id="KW-1185">Reference proteome</keyword>
<evidence type="ECO:0000313" key="3">
    <source>
        <dbReference type="Proteomes" id="UP001058974"/>
    </source>
</evidence>
<sequence>MMDNNNRWPSPSHAYTGSNHGEQPQLELGVGHGNVAEPAIGDPRYKQWKSKNSLIFAWLVSSMETGIEDNALFLKMQENDCVFMFLAGLNKDLDEVRGRVLGKVPLPTLRETFTEIRREEARQGDHWKMIGNAKKSGELYYLDIGSASQLP</sequence>
<proteinExistence type="predicted"/>
<feature type="region of interest" description="Disordered" evidence="1">
    <location>
        <begin position="1"/>
        <end position="29"/>
    </location>
</feature>
<evidence type="ECO:0000313" key="2">
    <source>
        <dbReference type="EMBL" id="KAI5384143.1"/>
    </source>
</evidence>
<comment type="caution">
    <text evidence="2">The sequence shown here is derived from an EMBL/GenBank/DDBJ whole genome shotgun (WGS) entry which is preliminary data.</text>
</comment>
<evidence type="ECO:0000256" key="1">
    <source>
        <dbReference type="SAM" id="MobiDB-lite"/>
    </source>
</evidence>